<sequence length="155" mass="17803">MKNWIIVLFLCLGTLVSAQEVISNGKVYEVKGKSIFKDGIDITASLESSEKDAIFKTLKNQQKEASRAEAARKKLEKAAKKSEKAQKRAANELKKKQKAQDKFEKAAKRLEQNQEKYERLKMRGKLSPNDDAKWLKKLERYTKDLDKATKALRRS</sequence>
<dbReference type="RefSeq" id="WP_133756665.1">
    <property type="nucleotide sequence ID" value="NZ_SOBW01000007.1"/>
</dbReference>
<name>A0A4R7Q8Q3_9FLAO</name>
<proteinExistence type="predicted"/>
<dbReference type="OrthoDB" id="1450963at2"/>
<feature type="signal peptide" evidence="2">
    <location>
        <begin position="1"/>
        <end position="18"/>
    </location>
</feature>
<feature type="chain" id="PRO_5020194766" evidence="2">
    <location>
        <begin position="19"/>
        <end position="155"/>
    </location>
</feature>
<protein>
    <submittedName>
        <fullName evidence="3">Uncharacterized protein</fullName>
    </submittedName>
</protein>
<dbReference type="EMBL" id="SOBW01000007">
    <property type="protein sequence ID" value="TDU43181.1"/>
    <property type="molecule type" value="Genomic_DNA"/>
</dbReference>
<accession>A0A4R7Q8Q3</accession>
<dbReference type="Proteomes" id="UP000294689">
    <property type="component" value="Unassembled WGS sequence"/>
</dbReference>
<keyword evidence="4" id="KW-1185">Reference proteome</keyword>
<feature type="region of interest" description="Disordered" evidence="1">
    <location>
        <begin position="66"/>
        <end position="124"/>
    </location>
</feature>
<evidence type="ECO:0000313" key="4">
    <source>
        <dbReference type="Proteomes" id="UP000294689"/>
    </source>
</evidence>
<evidence type="ECO:0000313" key="3">
    <source>
        <dbReference type="EMBL" id="TDU43181.1"/>
    </source>
</evidence>
<comment type="caution">
    <text evidence="3">The sequence shown here is derived from an EMBL/GenBank/DDBJ whole genome shotgun (WGS) entry which is preliminary data.</text>
</comment>
<evidence type="ECO:0000256" key="1">
    <source>
        <dbReference type="SAM" id="MobiDB-lite"/>
    </source>
</evidence>
<reference evidence="3 4" key="1">
    <citation type="submission" date="2019-03" db="EMBL/GenBank/DDBJ databases">
        <title>Genomic Encyclopedia of Archaeal and Bacterial Type Strains, Phase II (KMG-II): from individual species to whole genera.</title>
        <authorList>
            <person name="Goeker M."/>
        </authorList>
    </citation>
    <scope>NUCLEOTIDE SEQUENCE [LARGE SCALE GENOMIC DNA]</scope>
    <source>
        <strain evidence="3 4">DSM 28135</strain>
    </source>
</reference>
<gene>
    <name evidence="3" type="ORF">BXY82_0588</name>
</gene>
<keyword evidence="2" id="KW-0732">Signal</keyword>
<feature type="compositionally biased region" description="Basic and acidic residues" evidence="1">
    <location>
        <begin position="66"/>
        <end position="121"/>
    </location>
</feature>
<dbReference type="AlphaFoldDB" id="A0A4R7Q8Q3"/>
<organism evidence="3 4">
    <name type="scientific">Gelidibacter sediminis</name>
    <dbReference type="NCBI Taxonomy" id="1608710"/>
    <lineage>
        <taxon>Bacteria</taxon>
        <taxon>Pseudomonadati</taxon>
        <taxon>Bacteroidota</taxon>
        <taxon>Flavobacteriia</taxon>
        <taxon>Flavobacteriales</taxon>
        <taxon>Flavobacteriaceae</taxon>
        <taxon>Gelidibacter</taxon>
    </lineage>
</organism>
<evidence type="ECO:0000256" key="2">
    <source>
        <dbReference type="SAM" id="SignalP"/>
    </source>
</evidence>